<protein>
    <submittedName>
        <fullName evidence="1">DUF6323 family protein</fullName>
    </submittedName>
</protein>
<dbReference type="Pfam" id="PF19848">
    <property type="entry name" value="DUF6323"/>
    <property type="match status" value="1"/>
</dbReference>
<gene>
    <name evidence="1" type="ORF">PM738_04765</name>
</gene>
<evidence type="ECO:0000313" key="1">
    <source>
        <dbReference type="EMBL" id="MDB7083106.1"/>
    </source>
</evidence>
<dbReference type="AlphaFoldDB" id="A0AB35IIY3"/>
<dbReference type="InterPro" id="IPR046286">
    <property type="entry name" value="DUF6323"/>
</dbReference>
<dbReference type="Proteomes" id="UP001211987">
    <property type="component" value="Unassembled WGS sequence"/>
</dbReference>
<accession>A0AB35IIY3</accession>
<organism evidence="1 2">
    <name type="scientific">Thomasclavelia ramosa</name>
    <dbReference type="NCBI Taxonomy" id="1547"/>
    <lineage>
        <taxon>Bacteria</taxon>
        <taxon>Bacillati</taxon>
        <taxon>Bacillota</taxon>
        <taxon>Erysipelotrichia</taxon>
        <taxon>Erysipelotrichales</taxon>
        <taxon>Coprobacillaceae</taxon>
        <taxon>Thomasclavelia</taxon>
    </lineage>
</organism>
<proteinExistence type="predicted"/>
<evidence type="ECO:0000313" key="2">
    <source>
        <dbReference type="Proteomes" id="UP001211987"/>
    </source>
</evidence>
<sequence>MRIATIIDKGLLEFKSTIIKDFILAFCDSQFIAKYDYLEMLSQLIEIFYYY</sequence>
<comment type="caution">
    <text evidence="1">The sequence shown here is derived from an EMBL/GenBank/DDBJ whole genome shotgun (WGS) entry which is preliminary data.</text>
</comment>
<dbReference type="EMBL" id="JAQLKE010000005">
    <property type="protein sequence ID" value="MDB7083106.1"/>
    <property type="molecule type" value="Genomic_DNA"/>
</dbReference>
<dbReference type="GeneID" id="99011425"/>
<name>A0AB35IIY3_9FIRM</name>
<dbReference type="RefSeq" id="WP_003537648.1">
    <property type="nucleotide sequence ID" value="NZ_AP031443.1"/>
</dbReference>
<reference evidence="1" key="1">
    <citation type="submission" date="2023-01" db="EMBL/GenBank/DDBJ databases">
        <title>Human gut microbiome strain richness.</title>
        <authorList>
            <person name="Chen-Liaw A."/>
        </authorList>
    </citation>
    <scope>NUCLEOTIDE SEQUENCE</scope>
    <source>
        <strain evidence="1">1001217st2_G6_1001217B_191108</strain>
    </source>
</reference>